<dbReference type="CDD" id="cd07302">
    <property type="entry name" value="CHD"/>
    <property type="match status" value="1"/>
</dbReference>
<keyword evidence="2" id="KW-1133">Transmembrane helix</keyword>
<dbReference type="EMBL" id="JBHRXI010000012">
    <property type="protein sequence ID" value="MFC3614664.1"/>
    <property type="molecule type" value="Genomic_DNA"/>
</dbReference>
<feature type="domain" description="Guanylate cyclase" evidence="3">
    <location>
        <begin position="7"/>
        <end position="122"/>
    </location>
</feature>
<reference evidence="5" key="1">
    <citation type="journal article" date="2019" name="Int. J. Syst. Evol. Microbiol.">
        <title>The Global Catalogue of Microorganisms (GCM) 10K type strain sequencing project: providing services to taxonomists for standard genome sequencing and annotation.</title>
        <authorList>
            <consortium name="The Broad Institute Genomics Platform"/>
            <consortium name="The Broad Institute Genome Sequencing Center for Infectious Disease"/>
            <person name="Wu L."/>
            <person name="Ma J."/>
        </authorList>
    </citation>
    <scope>NUCLEOTIDE SEQUENCE [LARGE SCALE GENOMIC DNA]</scope>
    <source>
        <strain evidence="5">KCTC 42911</strain>
    </source>
</reference>
<dbReference type="Proteomes" id="UP001595629">
    <property type="component" value="Unassembled WGS sequence"/>
</dbReference>
<dbReference type="InterPro" id="IPR011990">
    <property type="entry name" value="TPR-like_helical_dom_sf"/>
</dbReference>
<dbReference type="PROSITE" id="PS50005">
    <property type="entry name" value="TPR"/>
    <property type="match status" value="1"/>
</dbReference>
<accession>A0ABV7TIU9</accession>
<protein>
    <submittedName>
        <fullName evidence="4">Adenylate/guanylate cyclase domain-containing protein</fullName>
    </submittedName>
</protein>
<dbReference type="Pfam" id="PF00211">
    <property type="entry name" value="Guanylate_cyc"/>
    <property type="match status" value="1"/>
</dbReference>
<proteinExistence type="predicted"/>
<dbReference type="RefSeq" id="WP_386735941.1">
    <property type="nucleotide sequence ID" value="NZ_JBHRXI010000012.1"/>
</dbReference>
<feature type="transmembrane region" description="Helical" evidence="2">
    <location>
        <begin position="188"/>
        <end position="207"/>
    </location>
</feature>
<keyword evidence="1" id="KW-0802">TPR repeat</keyword>
<evidence type="ECO:0000256" key="1">
    <source>
        <dbReference type="PROSITE-ProRule" id="PRU00339"/>
    </source>
</evidence>
<dbReference type="Gene3D" id="1.25.40.10">
    <property type="entry name" value="Tetratricopeptide repeat domain"/>
    <property type="match status" value="2"/>
</dbReference>
<dbReference type="SUPFAM" id="SSF55073">
    <property type="entry name" value="Nucleotide cyclase"/>
    <property type="match status" value="1"/>
</dbReference>
<dbReference type="InterPro" id="IPR019734">
    <property type="entry name" value="TPR_rpt"/>
</dbReference>
<dbReference type="PROSITE" id="PS50125">
    <property type="entry name" value="GUANYLATE_CYCLASE_2"/>
    <property type="match status" value="1"/>
</dbReference>
<dbReference type="PANTHER" id="PTHR43081">
    <property type="entry name" value="ADENYLATE CYCLASE, TERMINAL-DIFFERENTIATION SPECIFIC-RELATED"/>
    <property type="match status" value="1"/>
</dbReference>
<name>A0ABV7TIU9_9RHOB</name>
<keyword evidence="5" id="KW-1185">Reference proteome</keyword>
<organism evidence="4 5">
    <name type="scientific">Lutimaribacter marinistellae</name>
    <dbReference type="NCBI Taxonomy" id="1820329"/>
    <lineage>
        <taxon>Bacteria</taxon>
        <taxon>Pseudomonadati</taxon>
        <taxon>Pseudomonadota</taxon>
        <taxon>Alphaproteobacteria</taxon>
        <taxon>Rhodobacterales</taxon>
        <taxon>Roseobacteraceae</taxon>
        <taxon>Lutimaribacter</taxon>
    </lineage>
</organism>
<dbReference type="Gene3D" id="3.30.70.1230">
    <property type="entry name" value="Nucleotide cyclase"/>
    <property type="match status" value="1"/>
</dbReference>
<comment type="caution">
    <text evidence="4">The sequence shown here is derived from an EMBL/GenBank/DDBJ whole genome shotgun (WGS) entry which is preliminary data.</text>
</comment>
<dbReference type="Gene3D" id="3.40.50.10070">
    <property type="entry name" value="TolB, N-terminal domain"/>
    <property type="match status" value="1"/>
</dbReference>
<sequence>MDRRLSAIMATDMVGYSRLMEVDDIGTIERQKAHRIAVIDPALAAYHGRVIKEMGDGLLIEFPSVVEAGQCAVRIQRGLSAYEARQPRDRRMFYRIGINLGDIVALGDDIQGDGVNVAARLEQIAEPGGICISGAAYEQMQNHLDAPVRDMGEQNLKNIDRPIHAYAIILDGSSAAPRQNPLWKSRRAVAVTLLALMLCIGVLAYFFQDGQRSHPFGPDLAEDLLDGGRAKLAVLPFRTLSEDESQNHFAFGMTEDLVTDLAKLSGLLIIGRNMFDPGPVDDAEVIKIAEELGVRYIVTGSLRQAGERLRINAQLLDIDTGGHLWAERYDRRIDDIFAVQDEVREQIVSALELHLTPDEARRIALHPTENREAYEAYLRAVQLESFFTDQHSAESIHLLEKALTLDPEFALAHARLAMAHIIRVEGGWAEDSAAATRLAQESIDRALEINPKLPQAHWAIARVFTQGLVFDSQRALEALNATVALDPGYSEAYALMGILLHYVGRAEEGLKSVETAMRLNPRYPFWYSYALGVNQFQLGETEAARSSLELAIERNAAWINTHLHIVPVYGFLGLIDDAEWEMEELRALGFTPTIQNWEQKIPIEDPDYRARFFEGLRRAGVPKS</sequence>
<gene>
    <name evidence="4" type="ORF">ACFORG_12900</name>
</gene>
<keyword evidence="2" id="KW-0812">Transmembrane</keyword>
<evidence type="ECO:0000259" key="3">
    <source>
        <dbReference type="PROSITE" id="PS50125"/>
    </source>
</evidence>
<dbReference type="InterPro" id="IPR001054">
    <property type="entry name" value="A/G_cyclase"/>
</dbReference>
<evidence type="ECO:0000313" key="5">
    <source>
        <dbReference type="Proteomes" id="UP001595629"/>
    </source>
</evidence>
<evidence type="ECO:0000256" key="2">
    <source>
        <dbReference type="SAM" id="Phobius"/>
    </source>
</evidence>
<dbReference type="InterPro" id="IPR029787">
    <property type="entry name" value="Nucleotide_cyclase"/>
</dbReference>
<keyword evidence="2" id="KW-0472">Membrane</keyword>
<dbReference type="PANTHER" id="PTHR43081:SF19">
    <property type="entry name" value="PH-SENSITIVE ADENYLATE CYCLASE RV1264"/>
    <property type="match status" value="1"/>
</dbReference>
<evidence type="ECO:0000313" key="4">
    <source>
        <dbReference type="EMBL" id="MFC3614664.1"/>
    </source>
</evidence>
<dbReference type="SUPFAM" id="SSF48452">
    <property type="entry name" value="TPR-like"/>
    <property type="match status" value="2"/>
</dbReference>
<feature type="repeat" description="TPR" evidence="1">
    <location>
        <begin position="490"/>
        <end position="523"/>
    </location>
</feature>
<dbReference type="InterPro" id="IPR050697">
    <property type="entry name" value="Adenylyl/Guanylyl_Cyclase_3/4"/>
</dbReference>